<gene>
    <name evidence="13" type="ORF">TCEB3V08_LOCUS8060</name>
</gene>
<dbReference type="InterPro" id="IPR001638">
    <property type="entry name" value="Solute-binding_3/MltF_N"/>
</dbReference>
<evidence type="ECO:0000256" key="11">
    <source>
        <dbReference type="SAM" id="SignalP"/>
    </source>
</evidence>
<feature type="transmembrane region" description="Helical" evidence="10">
    <location>
        <begin position="428"/>
        <end position="445"/>
    </location>
</feature>
<evidence type="ECO:0000256" key="7">
    <source>
        <dbReference type="ARBA" id="ARBA00023170"/>
    </source>
</evidence>
<dbReference type="AlphaFoldDB" id="A0A7R9D006"/>
<name>A0A7R9D006_TIMCR</name>
<keyword evidence="6 10" id="KW-0472">Membrane</keyword>
<dbReference type="Gene3D" id="4.10.1240.10">
    <property type="entry name" value="GPCR, family 2, extracellular hormone receptor domain"/>
    <property type="match status" value="1"/>
</dbReference>
<evidence type="ECO:0000259" key="12">
    <source>
        <dbReference type="PROSITE" id="PS50261"/>
    </source>
</evidence>
<dbReference type="InterPro" id="IPR000832">
    <property type="entry name" value="GPCR_2_secretin-like"/>
</dbReference>
<sequence>MLTLIVASLVLCHNLTAANADRDVDHLVKCTMKTLDASFQESKTTLMIMDKDCTFLPGHHIKPPTMLSERILGRFEASYWCNVLLAKLQSRSENRPVLLSRSYPGYEKNDKIPESDYNVLISLGGEKYLQLEKLISWLNSTSWDSRSRCVVVSVANWLSGTDYNVLISLGGEKYLQLKKLISWLNSTSWDSRSRCVVVSVANWLSGELEEGDWALAIAKVVSQTRILNVTILVAIATGLGDPDRPWNVYKRAPGHSQDECQRKERLYIANSWSKENGGHFKKRFLYGASKKSIDFNGCLIIASGCPHPPFVLHPVVTRPQPCESGHKYTGTNESDIKEGLDIKLLMTIGKRINATILFKHVECSEKVAYVHSRRSDVALTTMPFFHNKLLPVDYTKSYAREQFVWVVPEGRRLPKWLNLVFIFSSDDWIRVIASILIGIVFYWALSNRCFMCRSKSSRVHETWHDFGSGVLNIVSTALAVPVTRNPRTPALRVFFLAWAFYCLNIDTAYQSKLFYSLTHTSYEPRITSFEGILNSGLTIRLPKFAIDVIKSTRNEDLQRVLDKYELDETCNQDCIDELALKQNMVTLSMRLPTEYKIYSQYTQRGHASINILDEAISHLDIKIAVRKGSSLLQILDEFIKRLFESGLMKKWLDDLKAQSRIRHNESRALKDMAEEINQATTTIKDETENATRMCHANGSWDSYTDYNSCSNMHLMSVEQGIEAVTTTTLTTLYFVGYSISLVAISIAIYIFIYFKKYLLFLANNEYHCSVTSLTLCSPVLVWSGWYSCLWGTNLSKGARELRTRADKGNEGGTLTLNRTDNCSRQINLQARDLFNEFGYRPGRDLRCLRNTIHTNLMSTYLVAEFVWILTSTLQIYMQPNTASCVVLIIVLGYFHLTNFFWMFVEVFCSKLSHHIDPISPDVVTTANYPLHANTHTHTHTRGYMPCSTSVPTYLVVFSLSRTVPTNLVFSLSRSVPTNLVVFSLSRTVPTNLVFSLSRSVPTNLVVFSLSRTVPTNLVFSLSSTVPTNLVVFSLYRTVPLHARGRDVQWREHQAESLRRDWLG</sequence>
<proteinExistence type="predicted"/>
<dbReference type="GO" id="GO:0007166">
    <property type="term" value="P:cell surface receptor signaling pathway"/>
    <property type="evidence" value="ECO:0007669"/>
    <property type="project" value="InterPro"/>
</dbReference>
<dbReference type="InterPro" id="IPR036445">
    <property type="entry name" value="GPCR_2_extracell_dom_sf"/>
</dbReference>
<organism evidence="13">
    <name type="scientific">Timema cristinae</name>
    <name type="common">Walking stick</name>
    <dbReference type="NCBI Taxonomy" id="61476"/>
    <lineage>
        <taxon>Eukaryota</taxon>
        <taxon>Metazoa</taxon>
        <taxon>Ecdysozoa</taxon>
        <taxon>Arthropoda</taxon>
        <taxon>Hexapoda</taxon>
        <taxon>Insecta</taxon>
        <taxon>Pterygota</taxon>
        <taxon>Neoptera</taxon>
        <taxon>Polyneoptera</taxon>
        <taxon>Phasmatodea</taxon>
        <taxon>Timematodea</taxon>
        <taxon>Timematoidea</taxon>
        <taxon>Timematidae</taxon>
        <taxon>Timema</taxon>
    </lineage>
</organism>
<dbReference type="GO" id="GO:0005886">
    <property type="term" value="C:plasma membrane"/>
    <property type="evidence" value="ECO:0007669"/>
    <property type="project" value="UniProtKB-SubCell"/>
</dbReference>
<feature type="transmembrane region" description="Helical" evidence="10">
    <location>
        <begin position="732"/>
        <end position="754"/>
    </location>
</feature>
<evidence type="ECO:0000256" key="2">
    <source>
        <dbReference type="ARBA" id="ARBA00022475"/>
    </source>
</evidence>
<dbReference type="Pfam" id="PF00497">
    <property type="entry name" value="SBP_bac_3"/>
    <property type="match status" value="1"/>
</dbReference>
<keyword evidence="7" id="KW-0675">Receptor</keyword>
<evidence type="ECO:0000256" key="3">
    <source>
        <dbReference type="ARBA" id="ARBA00022692"/>
    </source>
</evidence>
<protein>
    <recommendedName>
        <fullName evidence="12">G-protein coupled receptors family 2 profile 2 domain-containing protein</fullName>
    </recommendedName>
</protein>
<feature type="transmembrane region" description="Helical" evidence="10">
    <location>
        <begin position="884"/>
        <end position="904"/>
    </location>
</feature>
<keyword evidence="11" id="KW-0732">Signal</keyword>
<feature type="signal peptide" evidence="11">
    <location>
        <begin position="1"/>
        <end position="20"/>
    </location>
</feature>
<reference evidence="13" key="1">
    <citation type="submission" date="2020-11" db="EMBL/GenBank/DDBJ databases">
        <authorList>
            <person name="Tran Van P."/>
        </authorList>
    </citation>
    <scope>NUCLEOTIDE SEQUENCE</scope>
</reference>
<dbReference type="GO" id="GO:0004930">
    <property type="term" value="F:G protein-coupled receptor activity"/>
    <property type="evidence" value="ECO:0007669"/>
    <property type="project" value="UniProtKB-KW"/>
</dbReference>
<evidence type="ECO:0000256" key="6">
    <source>
        <dbReference type="ARBA" id="ARBA00023136"/>
    </source>
</evidence>
<feature type="transmembrane region" description="Helical" evidence="10">
    <location>
        <begin position="766"/>
        <end position="785"/>
    </location>
</feature>
<keyword evidence="3 10" id="KW-0812">Transmembrane</keyword>
<dbReference type="PANTHER" id="PTHR42643:SF38">
    <property type="entry name" value="IONOTROPIC RECEPTOR 100A"/>
    <property type="match status" value="1"/>
</dbReference>
<dbReference type="PROSITE" id="PS50261">
    <property type="entry name" value="G_PROTEIN_RECEP_F2_4"/>
    <property type="match status" value="1"/>
</dbReference>
<dbReference type="PRINTS" id="PR00249">
    <property type="entry name" value="GPCRSECRETIN"/>
</dbReference>
<accession>A0A7R9D006</accession>
<evidence type="ECO:0000256" key="8">
    <source>
        <dbReference type="ARBA" id="ARBA00023180"/>
    </source>
</evidence>
<evidence type="ECO:0000313" key="13">
    <source>
        <dbReference type="EMBL" id="CAD7405599.1"/>
    </source>
</evidence>
<evidence type="ECO:0000256" key="4">
    <source>
        <dbReference type="ARBA" id="ARBA00022989"/>
    </source>
</evidence>
<feature type="chain" id="PRO_5031421560" description="G-protein coupled receptors family 2 profile 2 domain-containing protein" evidence="11">
    <location>
        <begin position="21"/>
        <end position="1063"/>
    </location>
</feature>
<keyword evidence="2" id="KW-1003">Cell membrane</keyword>
<evidence type="ECO:0000256" key="5">
    <source>
        <dbReference type="ARBA" id="ARBA00023040"/>
    </source>
</evidence>
<dbReference type="SUPFAM" id="SSF53850">
    <property type="entry name" value="Periplasmic binding protein-like II"/>
    <property type="match status" value="1"/>
</dbReference>
<dbReference type="SUPFAM" id="SSF111418">
    <property type="entry name" value="Hormone receptor domain"/>
    <property type="match status" value="1"/>
</dbReference>
<dbReference type="PANTHER" id="PTHR42643">
    <property type="entry name" value="IONOTROPIC RECEPTOR 20A-RELATED"/>
    <property type="match status" value="1"/>
</dbReference>
<dbReference type="EMBL" id="OC319497">
    <property type="protein sequence ID" value="CAD7405599.1"/>
    <property type="molecule type" value="Genomic_DNA"/>
</dbReference>
<evidence type="ECO:0000256" key="9">
    <source>
        <dbReference type="ARBA" id="ARBA00023224"/>
    </source>
</evidence>
<comment type="subcellular location">
    <subcellularLocation>
        <location evidence="1">Cell membrane</location>
        <topology evidence="1">Multi-pass membrane protein</topology>
    </subcellularLocation>
</comment>
<evidence type="ECO:0000256" key="10">
    <source>
        <dbReference type="SAM" id="Phobius"/>
    </source>
</evidence>
<evidence type="ECO:0000256" key="1">
    <source>
        <dbReference type="ARBA" id="ARBA00004651"/>
    </source>
</evidence>
<dbReference type="Gene3D" id="1.20.1070.10">
    <property type="entry name" value="Rhodopsin 7-helix transmembrane proteins"/>
    <property type="match status" value="1"/>
</dbReference>
<keyword evidence="8" id="KW-0325">Glycoprotein</keyword>
<dbReference type="InterPro" id="IPR052192">
    <property type="entry name" value="Insect_Ionotropic_Sensory_Rcpt"/>
</dbReference>
<keyword evidence="9" id="KW-0807">Transducer</keyword>
<keyword evidence="4 10" id="KW-1133">Transmembrane helix</keyword>
<dbReference type="Pfam" id="PF00002">
    <property type="entry name" value="7tm_2"/>
    <property type="match status" value="1"/>
</dbReference>
<dbReference type="InterPro" id="IPR017981">
    <property type="entry name" value="GPCR_2-like_7TM"/>
</dbReference>
<feature type="domain" description="G-protein coupled receptors family 2 profile 2" evidence="12">
    <location>
        <begin position="729"/>
        <end position="907"/>
    </location>
</feature>
<dbReference type="Gene3D" id="1.10.287.70">
    <property type="match status" value="1"/>
</dbReference>
<keyword evidence="5" id="KW-0297">G-protein coupled receptor</keyword>